<feature type="transmembrane region" description="Helical" evidence="8">
    <location>
        <begin position="417"/>
        <end position="439"/>
    </location>
</feature>
<keyword evidence="6 8" id="KW-0472">Membrane</keyword>
<feature type="transmembrane region" description="Helical" evidence="8">
    <location>
        <begin position="382"/>
        <end position="405"/>
    </location>
</feature>
<comment type="caution">
    <text evidence="9">The sequence shown here is derived from an EMBL/GenBank/DDBJ whole genome shotgun (WGS) entry which is preliminary data.</text>
</comment>
<comment type="subcellular location">
    <subcellularLocation>
        <location evidence="1">Cell membrane</location>
        <topology evidence="1">Multi-pass membrane protein</topology>
    </subcellularLocation>
</comment>
<dbReference type="Proteomes" id="UP001501175">
    <property type="component" value="Unassembled WGS sequence"/>
</dbReference>
<comment type="similarity">
    <text evidence="7">Belongs to the GntP permease family.</text>
</comment>
<keyword evidence="3" id="KW-1003">Cell membrane</keyword>
<dbReference type="RefSeq" id="WP_345241805.1">
    <property type="nucleotide sequence ID" value="NZ_BAABHD010000014.1"/>
</dbReference>
<feature type="transmembrane region" description="Helical" evidence="8">
    <location>
        <begin position="259"/>
        <end position="280"/>
    </location>
</feature>
<feature type="transmembrane region" description="Helical" evidence="8">
    <location>
        <begin position="6"/>
        <end position="39"/>
    </location>
</feature>
<feature type="transmembrane region" description="Helical" evidence="8">
    <location>
        <begin position="101"/>
        <end position="125"/>
    </location>
</feature>
<keyword evidence="2" id="KW-0813">Transport</keyword>
<reference evidence="10" key="1">
    <citation type="journal article" date="2019" name="Int. J. Syst. Evol. Microbiol.">
        <title>The Global Catalogue of Microorganisms (GCM) 10K type strain sequencing project: providing services to taxonomists for standard genome sequencing and annotation.</title>
        <authorList>
            <consortium name="The Broad Institute Genomics Platform"/>
            <consortium name="The Broad Institute Genome Sequencing Center for Infectious Disease"/>
            <person name="Wu L."/>
            <person name="Ma J."/>
        </authorList>
    </citation>
    <scope>NUCLEOTIDE SEQUENCE [LARGE SCALE GENOMIC DNA]</scope>
    <source>
        <strain evidence="10">JCM 17927</strain>
    </source>
</reference>
<keyword evidence="5 8" id="KW-1133">Transmembrane helix</keyword>
<evidence type="ECO:0000256" key="2">
    <source>
        <dbReference type="ARBA" id="ARBA00022448"/>
    </source>
</evidence>
<dbReference type="EMBL" id="BAABHD010000014">
    <property type="protein sequence ID" value="GAA4451310.1"/>
    <property type="molecule type" value="Genomic_DNA"/>
</dbReference>
<evidence type="ECO:0000256" key="6">
    <source>
        <dbReference type="ARBA" id="ARBA00023136"/>
    </source>
</evidence>
<dbReference type="Pfam" id="PF02447">
    <property type="entry name" value="GntP_permease"/>
    <property type="match status" value="1"/>
</dbReference>
<evidence type="ECO:0000256" key="1">
    <source>
        <dbReference type="ARBA" id="ARBA00004651"/>
    </source>
</evidence>
<organism evidence="9 10">
    <name type="scientific">Nibrella saemangeumensis</name>
    <dbReference type="NCBI Taxonomy" id="1084526"/>
    <lineage>
        <taxon>Bacteria</taxon>
        <taxon>Pseudomonadati</taxon>
        <taxon>Bacteroidota</taxon>
        <taxon>Cytophagia</taxon>
        <taxon>Cytophagales</taxon>
        <taxon>Spirosomataceae</taxon>
        <taxon>Nibrella</taxon>
    </lineage>
</organism>
<evidence type="ECO:0000256" key="5">
    <source>
        <dbReference type="ARBA" id="ARBA00022989"/>
    </source>
</evidence>
<proteinExistence type="inferred from homology"/>
<dbReference type="PIRSF" id="PIRSF002746">
    <property type="entry name" value="Gluconate_transporter"/>
    <property type="match status" value="1"/>
</dbReference>
<protein>
    <submittedName>
        <fullName evidence="9">Gluconate:H+ symporter</fullName>
    </submittedName>
</protein>
<dbReference type="PANTHER" id="PTHR30354">
    <property type="entry name" value="GNT FAMILY GLUCONATE TRANSPORTER"/>
    <property type="match status" value="1"/>
</dbReference>
<keyword evidence="10" id="KW-1185">Reference proteome</keyword>
<feature type="transmembrane region" description="Helical" evidence="8">
    <location>
        <begin position="175"/>
        <end position="195"/>
    </location>
</feature>
<name>A0ABP8MLD6_9BACT</name>
<gene>
    <name evidence="9" type="ORF">GCM10023189_13190</name>
</gene>
<evidence type="ECO:0000256" key="7">
    <source>
        <dbReference type="ARBA" id="ARBA00049663"/>
    </source>
</evidence>
<evidence type="ECO:0000256" key="8">
    <source>
        <dbReference type="SAM" id="Phobius"/>
    </source>
</evidence>
<feature type="transmembrane region" description="Helical" evidence="8">
    <location>
        <begin position="292"/>
        <end position="313"/>
    </location>
</feature>
<dbReference type="InterPro" id="IPR003474">
    <property type="entry name" value="Glcn_transporter"/>
</dbReference>
<evidence type="ECO:0000256" key="3">
    <source>
        <dbReference type="ARBA" id="ARBA00022475"/>
    </source>
</evidence>
<evidence type="ECO:0000256" key="4">
    <source>
        <dbReference type="ARBA" id="ARBA00022692"/>
    </source>
</evidence>
<evidence type="ECO:0000313" key="9">
    <source>
        <dbReference type="EMBL" id="GAA4451310.1"/>
    </source>
</evidence>
<sequence length="442" mass="46112">MNALLIVVAGIFLLLGLMIWLRLNAFIALIITSLLVGIAEGMTPEAALKSVQNGVGSTLGSIALILAFGAMLGKLVEESGAAQRITYWLIKLFGPGRLQGALLLTGFVVGLPMIYNAGFLVLIPLVYSLTAATGLPLLYIGIPMSASLSVAHGLLPPHPAPTSVAALYKADVNLTLLYGLAVAIPAIALAGLWFARWFKGSNAQIPAHLFTYRPKPEHELPGIGVSLITTLLPVVLMIVSALLSVFFAPESPFVKAAHFLGDPTIALGLAVLLSCWLLGVRRGKTMGQLMELAGTGVSSIAMVLMIIGGGGAFKQVLLDSGVGETIAQLSGRLALSPLVLAWTVAALLRLALGSATVAAITSAGIVLPIVGMHAGGAVPPELLVLASGAGSLMFSHVNDIGFWMFKEYFNLSLRQTFLSWTVMETIVAVVGLAGCWGLTYVV</sequence>
<dbReference type="PANTHER" id="PTHR30354:SF22">
    <property type="entry name" value="HIGH-AFFINITY GLUCONATE TRANSPORTER"/>
    <property type="match status" value="1"/>
</dbReference>
<feature type="transmembrane region" description="Helical" evidence="8">
    <location>
        <begin position="223"/>
        <end position="247"/>
    </location>
</feature>
<feature type="transmembrane region" description="Helical" evidence="8">
    <location>
        <begin position="137"/>
        <end position="155"/>
    </location>
</feature>
<feature type="transmembrane region" description="Helical" evidence="8">
    <location>
        <begin position="333"/>
        <end position="352"/>
    </location>
</feature>
<feature type="transmembrane region" description="Helical" evidence="8">
    <location>
        <begin position="357"/>
        <end position="376"/>
    </location>
</feature>
<feature type="transmembrane region" description="Helical" evidence="8">
    <location>
        <begin position="51"/>
        <end position="72"/>
    </location>
</feature>
<keyword evidence="4 8" id="KW-0812">Transmembrane</keyword>
<accession>A0ABP8MLD6</accession>
<dbReference type="NCBIfam" id="TIGR00791">
    <property type="entry name" value="gntP"/>
    <property type="match status" value="1"/>
</dbReference>
<evidence type="ECO:0000313" key="10">
    <source>
        <dbReference type="Proteomes" id="UP001501175"/>
    </source>
</evidence>